<feature type="transmembrane region" description="Helical" evidence="1">
    <location>
        <begin position="171"/>
        <end position="190"/>
    </location>
</feature>
<name>A0A542DA82_9ACTN</name>
<gene>
    <name evidence="2" type="ORF">FB475_6971</name>
</gene>
<dbReference type="Proteomes" id="UP000316298">
    <property type="component" value="Unassembled WGS sequence"/>
</dbReference>
<accession>A0A542DA82</accession>
<feature type="transmembrane region" description="Helical" evidence="1">
    <location>
        <begin position="196"/>
        <end position="214"/>
    </location>
</feature>
<keyword evidence="3" id="KW-1185">Reference proteome</keyword>
<feature type="transmembrane region" description="Helical" evidence="1">
    <location>
        <begin position="58"/>
        <end position="79"/>
    </location>
</feature>
<protein>
    <submittedName>
        <fullName evidence="2">Uncharacterized protein DUF998</fullName>
    </submittedName>
</protein>
<dbReference type="Pfam" id="PF06197">
    <property type="entry name" value="DUF998"/>
    <property type="match status" value="1"/>
</dbReference>
<evidence type="ECO:0000313" key="3">
    <source>
        <dbReference type="Proteomes" id="UP000316298"/>
    </source>
</evidence>
<evidence type="ECO:0000313" key="2">
    <source>
        <dbReference type="EMBL" id="TQI99979.1"/>
    </source>
</evidence>
<keyword evidence="1" id="KW-0812">Transmembrane</keyword>
<reference evidence="2 3" key="1">
    <citation type="submission" date="2019-06" db="EMBL/GenBank/DDBJ databases">
        <title>Sequencing the genomes of 1000 actinobacteria strains.</title>
        <authorList>
            <person name="Klenk H.-P."/>
        </authorList>
    </citation>
    <scope>NUCLEOTIDE SEQUENCE [LARGE SCALE GENOMIC DNA]</scope>
    <source>
        <strain evidence="2 3">DSM 17305</strain>
    </source>
</reference>
<dbReference type="AlphaFoldDB" id="A0A542DA82"/>
<proteinExistence type="predicted"/>
<dbReference type="InterPro" id="IPR009339">
    <property type="entry name" value="DUF998"/>
</dbReference>
<keyword evidence="1" id="KW-0472">Membrane</keyword>
<comment type="caution">
    <text evidence="2">The sequence shown here is derived from an EMBL/GenBank/DDBJ whole genome shotgun (WGS) entry which is preliminary data.</text>
</comment>
<dbReference type="EMBL" id="VFMM01000004">
    <property type="protein sequence ID" value="TQI99979.1"/>
    <property type="molecule type" value="Genomic_DNA"/>
</dbReference>
<sequence length="230" mass="23936">MNRHLTTGLAAAAVAAQPLFVAGWAILGALEGHGYDAGRHDISDLTALTAHHATLARLGTGLPGAATIAFALLALRPALRTQDGRGSIGPWLLALSLPGWDGLSDAFFRLDCRAADAGCSPADAFGSWHAKVHLLSFVIAALATIAAPFVLSRRMRQVDGWQDLARPTRIAGFAVIALLLITGVTSGTAIQGWTQRGAAALVSSGVALLAWRMLQLQSRPLRTATLAAGH</sequence>
<keyword evidence="1" id="KW-1133">Transmembrane helix</keyword>
<evidence type="ECO:0000256" key="1">
    <source>
        <dbReference type="SAM" id="Phobius"/>
    </source>
</evidence>
<organism evidence="2 3">
    <name type="scientific">Kribbella jejuensis</name>
    <dbReference type="NCBI Taxonomy" id="236068"/>
    <lineage>
        <taxon>Bacteria</taxon>
        <taxon>Bacillati</taxon>
        <taxon>Actinomycetota</taxon>
        <taxon>Actinomycetes</taxon>
        <taxon>Propionibacteriales</taxon>
        <taxon>Kribbellaceae</taxon>
        <taxon>Kribbella</taxon>
    </lineage>
</organism>
<feature type="transmembrane region" description="Helical" evidence="1">
    <location>
        <begin position="130"/>
        <end position="151"/>
    </location>
</feature>
<feature type="transmembrane region" description="Helical" evidence="1">
    <location>
        <begin position="91"/>
        <end position="110"/>
    </location>
</feature>
<dbReference type="RefSeq" id="WP_185759567.1">
    <property type="nucleotide sequence ID" value="NZ_BAAAKA010000006.1"/>
</dbReference>